<dbReference type="PANTHER" id="PTHR18937">
    <property type="entry name" value="STRUCTURAL MAINTENANCE OF CHROMOSOMES SMC FAMILY MEMBER"/>
    <property type="match status" value="1"/>
</dbReference>
<feature type="region of interest" description="Disordered" evidence="2">
    <location>
        <begin position="848"/>
        <end position="881"/>
    </location>
</feature>
<feature type="compositionally biased region" description="Basic and acidic residues" evidence="2">
    <location>
        <begin position="578"/>
        <end position="587"/>
    </location>
</feature>
<protein>
    <submittedName>
        <fullName evidence="3">Uncharacterized protein</fullName>
    </submittedName>
</protein>
<dbReference type="Proteomes" id="UP001212997">
    <property type="component" value="Unassembled WGS sequence"/>
</dbReference>
<feature type="compositionally biased region" description="Basic and acidic residues" evidence="2">
    <location>
        <begin position="863"/>
        <end position="881"/>
    </location>
</feature>
<feature type="coiled-coil region" evidence="1">
    <location>
        <begin position="373"/>
        <end position="407"/>
    </location>
</feature>
<organism evidence="3 4">
    <name type="scientific">Meripilus lineatus</name>
    <dbReference type="NCBI Taxonomy" id="2056292"/>
    <lineage>
        <taxon>Eukaryota</taxon>
        <taxon>Fungi</taxon>
        <taxon>Dikarya</taxon>
        <taxon>Basidiomycota</taxon>
        <taxon>Agaricomycotina</taxon>
        <taxon>Agaricomycetes</taxon>
        <taxon>Polyporales</taxon>
        <taxon>Meripilaceae</taxon>
        <taxon>Meripilus</taxon>
    </lineage>
</organism>
<accession>A0AAD5YH66</accession>
<feature type="compositionally biased region" description="Polar residues" evidence="2">
    <location>
        <begin position="216"/>
        <end position="227"/>
    </location>
</feature>
<feature type="coiled-coil region" evidence="1">
    <location>
        <begin position="93"/>
        <end position="120"/>
    </location>
</feature>
<feature type="region of interest" description="Disordered" evidence="2">
    <location>
        <begin position="203"/>
        <end position="258"/>
    </location>
</feature>
<feature type="region of interest" description="Disordered" evidence="2">
    <location>
        <begin position="723"/>
        <end position="772"/>
    </location>
</feature>
<feature type="region of interest" description="Disordered" evidence="2">
    <location>
        <begin position="947"/>
        <end position="974"/>
    </location>
</feature>
<feature type="compositionally biased region" description="Basic and acidic residues" evidence="2">
    <location>
        <begin position="249"/>
        <end position="258"/>
    </location>
</feature>
<evidence type="ECO:0000256" key="1">
    <source>
        <dbReference type="SAM" id="Coils"/>
    </source>
</evidence>
<evidence type="ECO:0000313" key="4">
    <source>
        <dbReference type="Proteomes" id="UP001212997"/>
    </source>
</evidence>
<name>A0AAD5YH66_9APHY</name>
<feature type="region of interest" description="Disordered" evidence="2">
    <location>
        <begin position="986"/>
        <end position="1015"/>
    </location>
</feature>
<feature type="coiled-coil region" evidence="1">
    <location>
        <begin position="433"/>
        <end position="467"/>
    </location>
</feature>
<gene>
    <name evidence="3" type="ORF">NLI96_g7448</name>
</gene>
<feature type="compositionally biased region" description="Basic and acidic residues" evidence="2">
    <location>
        <begin position="986"/>
        <end position="1008"/>
    </location>
</feature>
<feature type="region of interest" description="Disordered" evidence="2">
    <location>
        <begin position="556"/>
        <end position="601"/>
    </location>
</feature>
<proteinExistence type="predicted"/>
<keyword evidence="4" id="KW-1185">Reference proteome</keyword>
<feature type="compositionally biased region" description="Low complexity" evidence="2">
    <location>
        <begin position="319"/>
        <end position="331"/>
    </location>
</feature>
<reference evidence="3" key="1">
    <citation type="submission" date="2022-07" db="EMBL/GenBank/DDBJ databases">
        <title>Genome Sequence of Physisporinus lineatus.</title>
        <authorList>
            <person name="Buettner E."/>
        </authorList>
    </citation>
    <scope>NUCLEOTIDE SEQUENCE</scope>
    <source>
        <strain evidence="3">VT162</strain>
    </source>
</reference>
<dbReference type="AlphaFoldDB" id="A0AAD5YH66"/>
<feature type="compositionally biased region" description="Pro residues" evidence="2">
    <location>
        <begin position="961"/>
        <end position="972"/>
    </location>
</feature>
<feature type="region of interest" description="Disordered" evidence="2">
    <location>
        <begin position="279"/>
        <end position="367"/>
    </location>
</feature>
<evidence type="ECO:0000313" key="3">
    <source>
        <dbReference type="EMBL" id="KAJ3481749.1"/>
    </source>
</evidence>
<sequence length="1063" mass="117463">MGIKAYGGNPVFQYARDNPPSDRLTSDDETASTTSSAAYKSAEDTPLSPLCTGGKLKNIPRMLSPVKGAGLCPQSPLAGSSTEDTVEYLGRRLKVERNTNAQLRSKLSDTERALVKEKQDHFVTTQKLARTEAKLHQQEKVTRAAVHELHQVQEDFEGLSIMVGDTRNRLEDLHELYIEQQGEVTHLRALLLQPDDASIVEMDTDNEEDNTPPSDPGNSHVQESPVTRGNRVGATPQLNPKPRAPVAHEVGKCGEGGGDHDWCTQGSNGKVWEVNPFVLRTGDSDGTPKSGTIPGTWPRSRPVSPNPPSTPIPGDNDDPTSSPSATSSPQVDVDDSDGSVYGETDPKGDSSAAPINEGVKEPKPHSPFVSRENIVLLELLEAERKKNEDLRKELQDAQTKSQEWRSYALDRERECNLRGAQLVQGRLARDALVLSLNREKAALAREREKTKEVSEEHKKRMNALKNDLTAQVIDYALLDQDLQAERAARKEDARKWKDMEEGLNSTMDKYKELVNKLNAGYTERGKKCEEQEVELARLRAEVARLSSVKQEENISVRRTGNFANDGDTKFQRPIPRQPKHEYDEPDVKPAPARSTYESRYSVPPGQILPSPLILGVAGMGGNTIGGGEAPMGMCDDILARSVVLWLGRDHARAELDGCLLDRIYEIVIGILLLQMKAVPRLIVIDNRATRTHGGIEDTLDPQCAPEKFHSFLLPPLRRIQFPNESSESPEIRAKPQQHEQQQQPLPPSTNCQIPSSGACEGEGASHDSVSLAHEKARSLELENQLRETSEALEAISIDLHTSNTAYTSMRNELATAKAAGEMSKKEVERIRSEMTRSQAKAAKEIASLRSQLRRGKQKTAGSTEKDSVKDGDKTKALETQVAREKKKNEALVRALERKEIARATQKAIFQEEIRHLKKVMGNGGQKCAEECVEEKVSIAESRSPANSRVKCEDEGNATPPCVSPAPSAPVHPPKVDIKAETRDIYPDGWKKTDFKRPTRSPESKRDPTRFPSAPVASVIGDCNDGGSHFWNRRGSNGHHRQYACKSCGAFVRERAVMGVWQRV</sequence>
<dbReference type="EMBL" id="JANAWD010000306">
    <property type="protein sequence ID" value="KAJ3481749.1"/>
    <property type="molecule type" value="Genomic_DNA"/>
</dbReference>
<comment type="caution">
    <text evidence="3">The sequence shown here is derived from an EMBL/GenBank/DDBJ whole genome shotgun (WGS) entry which is preliminary data.</text>
</comment>
<keyword evidence="1" id="KW-0175">Coiled coil</keyword>
<feature type="region of interest" description="Disordered" evidence="2">
    <location>
        <begin position="1"/>
        <end position="50"/>
    </location>
</feature>
<evidence type="ECO:0000256" key="2">
    <source>
        <dbReference type="SAM" id="MobiDB-lite"/>
    </source>
</evidence>